<name>A0A7G9YEL8_9EURY</name>
<reference evidence="1" key="1">
    <citation type="submission" date="2020-06" db="EMBL/GenBank/DDBJ databases">
        <title>Unique genomic features of the anaerobic methanotrophic archaea.</title>
        <authorList>
            <person name="Chadwick G.L."/>
            <person name="Skennerton C.T."/>
            <person name="Laso-Perez R."/>
            <person name="Leu A.O."/>
            <person name="Speth D.R."/>
            <person name="Yu H."/>
            <person name="Morgan-Lang C."/>
            <person name="Hatzenpichler R."/>
            <person name="Goudeau D."/>
            <person name="Malmstrom R."/>
            <person name="Brazelton W.J."/>
            <person name="Woyke T."/>
            <person name="Hallam S.J."/>
            <person name="Tyson G.W."/>
            <person name="Wegener G."/>
            <person name="Boetius A."/>
            <person name="Orphan V."/>
        </authorList>
    </citation>
    <scope>NUCLEOTIDE SEQUENCE</scope>
</reference>
<evidence type="ECO:0000313" key="1">
    <source>
        <dbReference type="EMBL" id="QNO46452.1"/>
    </source>
</evidence>
<organism evidence="1">
    <name type="scientific">Candidatus Methanogaster sp. ANME-2c ERB4</name>
    <dbReference type="NCBI Taxonomy" id="2759911"/>
    <lineage>
        <taxon>Archaea</taxon>
        <taxon>Methanobacteriati</taxon>
        <taxon>Methanobacteriota</taxon>
        <taxon>Stenosarchaea group</taxon>
        <taxon>Methanomicrobia</taxon>
        <taxon>Methanosarcinales</taxon>
        <taxon>ANME-2 cluster</taxon>
        <taxon>Candidatus Methanogasteraceae</taxon>
        <taxon>Candidatus Methanogaster</taxon>
    </lineage>
</organism>
<sequence length="213" mass="25487">MTKFVFDANVVIGLHKIHRLECVMRKLGELSDTVYMDENNVHELTRESGITQKRLLQQSGIFKEMSPDKEDFERFKMDLAKNKIFLQGPDKYVPYIAQKQKVDHVVTFDLTVVRKINVYRNQYEIKYMKPMTTVSLMRYLHMNNKIKFSEYLRVVLDYFKYVEMNNLFVAIKDPYRGWDINAVKERFQLYRDPLLESLRERVDGAQTRVDMYG</sequence>
<dbReference type="EMBL" id="MT631190">
    <property type="protein sequence ID" value="QNO46452.1"/>
    <property type="molecule type" value="Genomic_DNA"/>
</dbReference>
<accession>A0A7G9YEL8</accession>
<proteinExistence type="predicted"/>
<gene>
    <name evidence="1" type="ORF">KCGBEFIM_00027</name>
</gene>
<dbReference type="AlphaFoldDB" id="A0A7G9YEL8"/>
<evidence type="ECO:0008006" key="2">
    <source>
        <dbReference type="Google" id="ProtNLM"/>
    </source>
</evidence>
<protein>
    <recommendedName>
        <fullName evidence="2">PIN domain-containing protein</fullName>
    </recommendedName>
</protein>